<sequence length="67" mass="7424">MFSPRSRSFASIRAHRSEEYCVSNEYGDFCVMSTLDSGPDNVRSLAKAPSGRSDLQSIFCRTFGPPT</sequence>
<evidence type="ECO:0000313" key="2">
    <source>
        <dbReference type="Proteomes" id="UP000054217"/>
    </source>
</evidence>
<reference evidence="1 2" key="1">
    <citation type="submission" date="2014-04" db="EMBL/GenBank/DDBJ databases">
        <authorList>
            <consortium name="DOE Joint Genome Institute"/>
            <person name="Kuo A."/>
            <person name="Kohler A."/>
            <person name="Costa M.D."/>
            <person name="Nagy L.G."/>
            <person name="Floudas D."/>
            <person name="Copeland A."/>
            <person name="Barry K.W."/>
            <person name="Cichocki N."/>
            <person name="Veneault-Fourrey C."/>
            <person name="LaButti K."/>
            <person name="Lindquist E.A."/>
            <person name="Lipzen A."/>
            <person name="Lundell T."/>
            <person name="Morin E."/>
            <person name="Murat C."/>
            <person name="Sun H."/>
            <person name="Tunlid A."/>
            <person name="Henrissat B."/>
            <person name="Grigoriev I.V."/>
            <person name="Hibbett D.S."/>
            <person name="Martin F."/>
            <person name="Nordberg H.P."/>
            <person name="Cantor M.N."/>
            <person name="Hua S.X."/>
        </authorList>
    </citation>
    <scope>NUCLEOTIDE SEQUENCE [LARGE SCALE GENOMIC DNA]</scope>
    <source>
        <strain evidence="1 2">Marx 270</strain>
    </source>
</reference>
<name>A0A0C3PF50_PISTI</name>
<proteinExistence type="predicted"/>
<dbReference type="EMBL" id="KN831947">
    <property type="protein sequence ID" value="KIO12495.1"/>
    <property type="molecule type" value="Genomic_DNA"/>
</dbReference>
<gene>
    <name evidence="1" type="ORF">M404DRAFT_993478</name>
</gene>
<organism evidence="1 2">
    <name type="scientific">Pisolithus tinctorius Marx 270</name>
    <dbReference type="NCBI Taxonomy" id="870435"/>
    <lineage>
        <taxon>Eukaryota</taxon>
        <taxon>Fungi</taxon>
        <taxon>Dikarya</taxon>
        <taxon>Basidiomycota</taxon>
        <taxon>Agaricomycotina</taxon>
        <taxon>Agaricomycetes</taxon>
        <taxon>Agaricomycetidae</taxon>
        <taxon>Boletales</taxon>
        <taxon>Sclerodermatineae</taxon>
        <taxon>Pisolithaceae</taxon>
        <taxon>Pisolithus</taxon>
    </lineage>
</organism>
<evidence type="ECO:0000313" key="1">
    <source>
        <dbReference type="EMBL" id="KIO12495.1"/>
    </source>
</evidence>
<dbReference type="HOGENOM" id="CLU_2813443_0_0_1"/>
<dbReference type="AlphaFoldDB" id="A0A0C3PF50"/>
<reference evidence="2" key="2">
    <citation type="submission" date="2015-01" db="EMBL/GenBank/DDBJ databases">
        <title>Evolutionary Origins and Diversification of the Mycorrhizal Mutualists.</title>
        <authorList>
            <consortium name="DOE Joint Genome Institute"/>
            <consortium name="Mycorrhizal Genomics Consortium"/>
            <person name="Kohler A."/>
            <person name="Kuo A."/>
            <person name="Nagy L.G."/>
            <person name="Floudas D."/>
            <person name="Copeland A."/>
            <person name="Barry K.W."/>
            <person name="Cichocki N."/>
            <person name="Veneault-Fourrey C."/>
            <person name="LaButti K."/>
            <person name="Lindquist E.A."/>
            <person name="Lipzen A."/>
            <person name="Lundell T."/>
            <person name="Morin E."/>
            <person name="Murat C."/>
            <person name="Riley R."/>
            <person name="Ohm R."/>
            <person name="Sun H."/>
            <person name="Tunlid A."/>
            <person name="Henrissat B."/>
            <person name="Grigoriev I.V."/>
            <person name="Hibbett D.S."/>
            <person name="Martin F."/>
        </authorList>
    </citation>
    <scope>NUCLEOTIDE SEQUENCE [LARGE SCALE GENOMIC DNA]</scope>
    <source>
        <strain evidence="2">Marx 270</strain>
    </source>
</reference>
<accession>A0A0C3PF50</accession>
<keyword evidence="2" id="KW-1185">Reference proteome</keyword>
<dbReference type="InParanoid" id="A0A0C3PF50"/>
<protein>
    <submittedName>
        <fullName evidence="1">Uncharacterized protein</fullName>
    </submittedName>
</protein>
<dbReference type="Proteomes" id="UP000054217">
    <property type="component" value="Unassembled WGS sequence"/>
</dbReference>